<accession>A0A381XR70</accession>
<dbReference type="EMBL" id="UINC01016076">
    <property type="protein sequence ID" value="SVA67225.1"/>
    <property type="molecule type" value="Genomic_DNA"/>
</dbReference>
<dbReference type="SUPFAM" id="SSF88659">
    <property type="entry name" value="Sigma3 and sigma4 domains of RNA polymerase sigma factors"/>
    <property type="match status" value="1"/>
</dbReference>
<sequence>MDLQEVISPEDVFDNNVIDEYIEGLLTELSNKKSVRFSDYNHGEIYRLKMDGYSYNEIGRMYNLTGSFISQMIHWIEKRLRLMVTRSNVLAGIR</sequence>
<organism evidence="1">
    <name type="scientific">marine metagenome</name>
    <dbReference type="NCBI Taxonomy" id="408172"/>
    <lineage>
        <taxon>unclassified sequences</taxon>
        <taxon>metagenomes</taxon>
        <taxon>ecological metagenomes</taxon>
    </lineage>
</organism>
<reference evidence="1" key="1">
    <citation type="submission" date="2018-05" db="EMBL/GenBank/DDBJ databases">
        <authorList>
            <person name="Lanie J.A."/>
            <person name="Ng W.-L."/>
            <person name="Kazmierczak K.M."/>
            <person name="Andrzejewski T.M."/>
            <person name="Davidsen T.M."/>
            <person name="Wayne K.J."/>
            <person name="Tettelin H."/>
            <person name="Glass J.I."/>
            <person name="Rusch D."/>
            <person name="Podicherti R."/>
            <person name="Tsui H.-C.T."/>
            <person name="Winkler M.E."/>
        </authorList>
    </citation>
    <scope>NUCLEOTIDE SEQUENCE</scope>
</reference>
<evidence type="ECO:0008006" key="2">
    <source>
        <dbReference type="Google" id="ProtNLM"/>
    </source>
</evidence>
<dbReference type="AlphaFoldDB" id="A0A381XR70"/>
<protein>
    <recommendedName>
        <fullName evidence="2">RNA polymerase sigma-70 region 4 domain-containing protein</fullName>
    </recommendedName>
</protein>
<evidence type="ECO:0000313" key="1">
    <source>
        <dbReference type="EMBL" id="SVA67225.1"/>
    </source>
</evidence>
<proteinExistence type="predicted"/>
<dbReference type="InterPro" id="IPR013324">
    <property type="entry name" value="RNA_pol_sigma_r3/r4-like"/>
</dbReference>
<gene>
    <name evidence="1" type="ORF">METZ01_LOCUS120079</name>
</gene>
<name>A0A381XR70_9ZZZZ</name>